<feature type="domain" description="FAD/NAD(P)-binding" evidence="2">
    <location>
        <begin position="195"/>
        <end position="393"/>
    </location>
</feature>
<keyword evidence="3" id="KW-0503">Monooxygenase</keyword>
<dbReference type="EMBL" id="KQ964249">
    <property type="protein sequence ID" value="KXJ91814.1"/>
    <property type="molecule type" value="Genomic_DNA"/>
</dbReference>
<sequence length="643" mass="69577">MSTSRGDLRKAYKAQPLPSVSAETLAAAAGSGDPTRAAQHVLEQLDHAVSAGDAAALEALFLSPAEGDAYWKDQVVLTSHLRTFHGPSAISKSLIQLVAQRGIDNGLQSSGKAVLLPVGPTLAFVDFRFAFETKTPSTKANGRLLLIPRKSGDELTWKIWVLSTWLEGFSDHPEDTSLLKAPRTNYDSAENINTDVFIVGGGNAAATLAARLKALGVSNVMAERNSAPGQNWSLRHDNLKFHVPTSFCTMPYLEYAKELEAPVLLGRDDLAKQLRRYIEELQLDIMTSAKITKTVYNKTSKEWTVTFMTPGGEKQAVAKHLVLATGVGSQKPYMPVIADRDLYKGLSFHASEFRNGEQLKEQGVKRVLVIGSANTGFDVTEALHAAGGMQITMNVRSPTYVCPIEYVCDPRSLGAYDAGVHAADENFLTIPSIVDGQLAKGLFGFLASQEPHRYESLRARGFPVVDGTDPEASLMHNLVERAGGHYMDHGGTKLIVDGHVEVKAHVEPAAYTATGLKFSDGSEVEADAVIWATGFADTNVQDVACEILGGRSITGTNAGVNGSSQDHILGPADIAARVEPTWGIDTEGEIRGLWKRHPELDDNFWITGGYTQLHRWHSRTLALQIRAALSGILPPAYRETPTS</sequence>
<protein>
    <submittedName>
        <fullName evidence="3">Monooxygenase</fullName>
    </submittedName>
</protein>
<dbReference type="Pfam" id="PF07992">
    <property type="entry name" value="Pyr_redox_2"/>
    <property type="match status" value="1"/>
</dbReference>
<dbReference type="GO" id="GO:0050660">
    <property type="term" value="F:flavin adenine dinucleotide binding"/>
    <property type="evidence" value="ECO:0007669"/>
    <property type="project" value="TreeGrafter"/>
</dbReference>
<dbReference type="InterPro" id="IPR023753">
    <property type="entry name" value="FAD/NAD-binding_dom"/>
</dbReference>
<dbReference type="InterPro" id="IPR050982">
    <property type="entry name" value="Auxin_biosynth/cation_transpt"/>
</dbReference>
<dbReference type="Gene3D" id="3.50.50.60">
    <property type="entry name" value="FAD/NAD(P)-binding domain"/>
    <property type="match status" value="2"/>
</dbReference>
<dbReference type="PANTHER" id="PTHR43539">
    <property type="entry name" value="FLAVIN-BINDING MONOOXYGENASE-LIKE PROTEIN (AFU_ORTHOLOGUE AFUA_4G09220)"/>
    <property type="match status" value="1"/>
</dbReference>
<keyword evidence="1" id="KW-0560">Oxidoreductase</keyword>
<proteinExistence type="predicted"/>
<name>A0A136J3Y2_9PEZI</name>
<dbReference type="OrthoDB" id="74360at2759"/>
<accession>A0A136J3Y2</accession>
<dbReference type="Gene3D" id="3.10.450.50">
    <property type="match status" value="1"/>
</dbReference>
<dbReference type="SUPFAM" id="SSF51905">
    <property type="entry name" value="FAD/NAD(P)-binding domain"/>
    <property type="match status" value="1"/>
</dbReference>
<organism evidence="3 4">
    <name type="scientific">Microdochium bolleyi</name>
    <dbReference type="NCBI Taxonomy" id="196109"/>
    <lineage>
        <taxon>Eukaryota</taxon>
        <taxon>Fungi</taxon>
        <taxon>Dikarya</taxon>
        <taxon>Ascomycota</taxon>
        <taxon>Pezizomycotina</taxon>
        <taxon>Sordariomycetes</taxon>
        <taxon>Xylariomycetidae</taxon>
        <taxon>Xylariales</taxon>
        <taxon>Microdochiaceae</taxon>
        <taxon>Microdochium</taxon>
    </lineage>
</organism>
<reference evidence="4" key="1">
    <citation type="submission" date="2016-02" db="EMBL/GenBank/DDBJ databases">
        <title>Draft genome sequence of Microdochium bolleyi, a fungal endophyte of beachgrass.</title>
        <authorList>
            <consortium name="DOE Joint Genome Institute"/>
            <person name="David A.S."/>
            <person name="May G."/>
            <person name="Haridas S."/>
            <person name="Lim J."/>
            <person name="Wang M."/>
            <person name="Labutti K."/>
            <person name="Lipzen A."/>
            <person name="Barry K."/>
            <person name="Grigoriev I.V."/>
        </authorList>
    </citation>
    <scope>NUCLEOTIDE SEQUENCE [LARGE SCALE GENOMIC DNA]</scope>
    <source>
        <strain evidence="4">J235TASD1</strain>
    </source>
</reference>
<evidence type="ECO:0000256" key="1">
    <source>
        <dbReference type="ARBA" id="ARBA00023002"/>
    </source>
</evidence>
<dbReference type="AlphaFoldDB" id="A0A136J3Y2"/>
<dbReference type="Proteomes" id="UP000070501">
    <property type="component" value="Unassembled WGS sequence"/>
</dbReference>
<dbReference type="GO" id="GO:0004497">
    <property type="term" value="F:monooxygenase activity"/>
    <property type="evidence" value="ECO:0007669"/>
    <property type="project" value="UniProtKB-KW"/>
</dbReference>
<gene>
    <name evidence="3" type="ORF">Micbo1qcDRAFT_203865</name>
</gene>
<keyword evidence="4" id="KW-1185">Reference proteome</keyword>
<evidence type="ECO:0000313" key="3">
    <source>
        <dbReference type="EMBL" id="KXJ91814.1"/>
    </source>
</evidence>
<dbReference type="PANTHER" id="PTHR43539:SF68">
    <property type="entry name" value="FLAVIN-BINDING MONOOXYGENASE-LIKE PROTEIN (AFU_ORTHOLOGUE AFUA_4G09220)"/>
    <property type="match status" value="1"/>
</dbReference>
<evidence type="ECO:0000313" key="4">
    <source>
        <dbReference type="Proteomes" id="UP000070501"/>
    </source>
</evidence>
<dbReference type="InParanoid" id="A0A136J3Y2"/>
<evidence type="ECO:0000259" key="2">
    <source>
        <dbReference type="Pfam" id="PF07992"/>
    </source>
</evidence>
<dbReference type="InterPro" id="IPR036188">
    <property type="entry name" value="FAD/NAD-bd_sf"/>
</dbReference>